<dbReference type="PROSITE" id="PS50082">
    <property type="entry name" value="WD_REPEATS_2"/>
    <property type="match status" value="1"/>
</dbReference>
<dbReference type="GO" id="GO:0006974">
    <property type="term" value="P:DNA damage response"/>
    <property type="evidence" value="ECO:0007669"/>
    <property type="project" value="UniProtKB-KW"/>
</dbReference>
<dbReference type="OMA" id="DPNTLYW"/>
<evidence type="ECO:0000313" key="11">
    <source>
        <dbReference type="Proteomes" id="UP000655225"/>
    </source>
</evidence>
<dbReference type="InterPro" id="IPR001680">
    <property type="entry name" value="WD40_rpt"/>
</dbReference>
<keyword evidence="4 8" id="KW-0853">WD repeat</keyword>
<sequence length="541" mass="60536">MATQNLTEYERQRLENIKRNDEMMASLKLQSRLNELSSATKRQRIETKSFKISPEKEPKSKSPIVIRRSLRARGMPPDFSSSKGLEGDFVASMLQTPKSSIQPKASPRELGPLSMEEAYSGTFSDRKLIDTIMGMSRNSPLCCSFKREFCKEEVSQDPSSSFFIKSEINGDEDFNCVMKGMPENASLSYSINVKFEGDGGSYDTKDIRENAQVSCLVKPENIFDLQSLILKPENIARILPGKILNLRFLPSNDGTMIVVGDKYGNTGFWNTDCMEEEGDGIYLYHPHSGPISGISVQPLSLSKIFTSCYDGFIRLMDVEKEAFNLVYSSDNAIFSLSQQPHDEKSLYFSEGCGVLNSMDERAGKCSSSWTLHDERINSIDFNSRNMYLMATSSSDRTACIWDLRNIDANKPKPLKMVDHKRAVHSAYFSPTGSCLATTSFDNNIRLLGGVDLVDISMIHHDNQTGRWIPSFRAIWGWDDSYVFIGNMKRGVDVISTANKKTTTLSSPHMSAIPCRFASHPYKVGTLAGATAGGQIYIWTTR</sequence>
<evidence type="ECO:0000256" key="2">
    <source>
        <dbReference type="ARBA" id="ARBA00005434"/>
    </source>
</evidence>
<evidence type="ECO:0000256" key="9">
    <source>
        <dbReference type="SAM" id="MobiDB-lite"/>
    </source>
</evidence>
<dbReference type="InterPro" id="IPR050853">
    <property type="entry name" value="WD_repeat_DNA-damage-binding"/>
</dbReference>
<evidence type="ECO:0000313" key="10">
    <source>
        <dbReference type="EMBL" id="KAF8393077.1"/>
    </source>
</evidence>
<dbReference type="PANTHER" id="PTHR14773">
    <property type="entry name" value="WD REPEAT-CONTAINING PROTEIN 76"/>
    <property type="match status" value="1"/>
</dbReference>
<dbReference type="InterPro" id="IPR036322">
    <property type="entry name" value="WD40_repeat_dom_sf"/>
</dbReference>
<dbReference type="Pfam" id="PF00400">
    <property type="entry name" value="WD40"/>
    <property type="match status" value="2"/>
</dbReference>
<dbReference type="SUPFAM" id="SSF50978">
    <property type="entry name" value="WD40 repeat-like"/>
    <property type="match status" value="1"/>
</dbReference>
<comment type="function">
    <text evidence="1">Specifically binds 5-hydroxymethylcytosine (5hmC), suggesting that it acts as a specific reader of 5hmC.</text>
</comment>
<evidence type="ECO:0000256" key="4">
    <source>
        <dbReference type="ARBA" id="ARBA00022574"/>
    </source>
</evidence>
<dbReference type="InterPro" id="IPR015943">
    <property type="entry name" value="WD40/YVTN_repeat-like_dom_sf"/>
</dbReference>
<feature type="region of interest" description="Disordered" evidence="9">
    <location>
        <begin position="35"/>
        <end position="62"/>
    </location>
</feature>
<dbReference type="GO" id="GO:2000001">
    <property type="term" value="P:regulation of DNA damage checkpoint"/>
    <property type="evidence" value="ECO:0007669"/>
    <property type="project" value="TreeGrafter"/>
</dbReference>
<dbReference type="InterPro" id="IPR019775">
    <property type="entry name" value="WD40_repeat_CS"/>
</dbReference>
<dbReference type="GO" id="GO:0003677">
    <property type="term" value="F:DNA binding"/>
    <property type="evidence" value="ECO:0007669"/>
    <property type="project" value="UniProtKB-KW"/>
</dbReference>
<evidence type="ECO:0000256" key="8">
    <source>
        <dbReference type="PROSITE-ProRule" id="PRU00221"/>
    </source>
</evidence>
<evidence type="ECO:0000256" key="6">
    <source>
        <dbReference type="ARBA" id="ARBA00022763"/>
    </source>
</evidence>
<comment type="similarity">
    <text evidence="2">Belongs to the WD repeat DDB2/WDR76 family.</text>
</comment>
<dbReference type="PROSITE" id="PS00678">
    <property type="entry name" value="WD_REPEATS_1"/>
    <property type="match status" value="1"/>
</dbReference>
<keyword evidence="5" id="KW-0677">Repeat</keyword>
<dbReference type="PANTHER" id="PTHR14773:SF0">
    <property type="entry name" value="WD REPEAT-CONTAINING PROTEIN 76"/>
    <property type="match status" value="1"/>
</dbReference>
<organism evidence="10 11">
    <name type="scientific">Tetracentron sinense</name>
    <name type="common">Spur-leaf</name>
    <dbReference type="NCBI Taxonomy" id="13715"/>
    <lineage>
        <taxon>Eukaryota</taxon>
        <taxon>Viridiplantae</taxon>
        <taxon>Streptophyta</taxon>
        <taxon>Embryophyta</taxon>
        <taxon>Tracheophyta</taxon>
        <taxon>Spermatophyta</taxon>
        <taxon>Magnoliopsida</taxon>
        <taxon>Trochodendrales</taxon>
        <taxon>Trochodendraceae</taxon>
        <taxon>Tetracentron</taxon>
    </lineage>
</organism>
<gene>
    <name evidence="10" type="ORF">HHK36_021318</name>
</gene>
<dbReference type="Gene3D" id="2.130.10.10">
    <property type="entry name" value="YVTN repeat-like/Quinoprotein amine dehydrogenase"/>
    <property type="match status" value="1"/>
</dbReference>
<comment type="caution">
    <text evidence="10">The sequence shown here is derived from an EMBL/GenBank/DDBJ whole genome shotgun (WGS) entry which is preliminary data.</text>
</comment>
<dbReference type="SMART" id="SM00320">
    <property type="entry name" value="WD40"/>
    <property type="match status" value="4"/>
</dbReference>
<feature type="compositionally biased region" description="Basic and acidic residues" evidence="9">
    <location>
        <begin position="43"/>
        <end position="60"/>
    </location>
</feature>
<protein>
    <recommendedName>
        <fullName evidence="3">WD repeat-containing protein 76</fullName>
    </recommendedName>
</protein>
<dbReference type="OrthoDB" id="9890280at2759"/>
<keyword evidence="11" id="KW-1185">Reference proteome</keyword>
<proteinExistence type="inferred from homology"/>
<dbReference type="EMBL" id="JABCRI010000015">
    <property type="protein sequence ID" value="KAF8393077.1"/>
    <property type="molecule type" value="Genomic_DNA"/>
</dbReference>
<feature type="repeat" description="WD" evidence="8">
    <location>
        <begin position="369"/>
        <end position="405"/>
    </location>
</feature>
<evidence type="ECO:0000256" key="5">
    <source>
        <dbReference type="ARBA" id="ARBA00022737"/>
    </source>
</evidence>
<accession>A0A835D9T1</accession>
<dbReference type="AlphaFoldDB" id="A0A835D9T1"/>
<reference evidence="10 11" key="1">
    <citation type="submission" date="2020-04" db="EMBL/GenBank/DDBJ databases">
        <title>Plant Genome Project.</title>
        <authorList>
            <person name="Zhang R.-G."/>
        </authorList>
    </citation>
    <scope>NUCLEOTIDE SEQUENCE [LARGE SCALE GENOMIC DNA]</scope>
    <source>
        <strain evidence="10">YNK0</strain>
        <tissue evidence="10">Leaf</tissue>
    </source>
</reference>
<name>A0A835D9T1_TETSI</name>
<evidence type="ECO:0000256" key="7">
    <source>
        <dbReference type="ARBA" id="ARBA00023125"/>
    </source>
</evidence>
<evidence type="ECO:0000256" key="3">
    <source>
        <dbReference type="ARBA" id="ARBA00021234"/>
    </source>
</evidence>
<evidence type="ECO:0000256" key="1">
    <source>
        <dbReference type="ARBA" id="ARBA00002530"/>
    </source>
</evidence>
<dbReference type="Proteomes" id="UP000655225">
    <property type="component" value="Unassembled WGS sequence"/>
</dbReference>
<keyword evidence="6" id="KW-0227">DNA damage</keyword>
<keyword evidence="7" id="KW-0238">DNA-binding</keyword>
<dbReference type="FunFam" id="2.130.10.10:FF:000180">
    <property type="entry name" value="WD repeat-containing protein 76"/>
    <property type="match status" value="1"/>
</dbReference>
<dbReference type="GO" id="GO:0005634">
    <property type="term" value="C:nucleus"/>
    <property type="evidence" value="ECO:0007669"/>
    <property type="project" value="TreeGrafter"/>
</dbReference>